<proteinExistence type="predicted"/>
<gene>
    <name evidence="1" type="ORF">PQU95_16160</name>
</gene>
<organism evidence="1 2">
    <name type="scientific">Vogesella aquatica</name>
    <dbReference type="NCBI Taxonomy" id="2984206"/>
    <lineage>
        <taxon>Bacteria</taxon>
        <taxon>Pseudomonadati</taxon>
        <taxon>Pseudomonadota</taxon>
        <taxon>Betaproteobacteria</taxon>
        <taxon>Neisseriales</taxon>
        <taxon>Chromobacteriaceae</taxon>
        <taxon>Vogesella</taxon>
    </lineage>
</organism>
<dbReference type="RefSeq" id="WP_272752969.1">
    <property type="nucleotide sequence ID" value="NZ_JAQQLF010000025.1"/>
</dbReference>
<sequence length="59" mass="6175">MPSIALRVVRALFPVFSVPVSTVPTHAQACAMARLLVSQGKRVAIAPVAQGFTVSEVKA</sequence>
<keyword evidence="2" id="KW-1185">Reference proteome</keyword>
<evidence type="ECO:0000313" key="2">
    <source>
        <dbReference type="Proteomes" id="UP001219956"/>
    </source>
</evidence>
<accession>A0ABT5J1P5</accession>
<name>A0ABT5J1P5_9NEIS</name>
<protein>
    <submittedName>
        <fullName evidence="1">Uncharacterized protein</fullName>
    </submittedName>
</protein>
<comment type="caution">
    <text evidence="1">The sequence shown here is derived from an EMBL/GenBank/DDBJ whole genome shotgun (WGS) entry which is preliminary data.</text>
</comment>
<dbReference type="Proteomes" id="UP001219956">
    <property type="component" value="Unassembled WGS sequence"/>
</dbReference>
<reference evidence="1 2" key="1">
    <citation type="submission" date="2023-01" db="EMBL/GenBank/DDBJ databases">
        <title>Novel species of the genus Vogesella isolated from rivers.</title>
        <authorList>
            <person name="Lu H."/>
        </authorList>
    </citation>
    <scope>NUCLEOTIDE SEQUENCE [LARGE SCALE GENOMIC DNA]</scope>
    <source>
        <strain evidence="1 2">DC21W</strain>
    </source>
</reference>
<dbReference type="EMBL" id="JAQQLF010000025">
    <property type="protein sequence ID" value="MDC7718735.1"/>
    <property type="molecule type" value="Genomic_DNA"/>
</dbReference>
<evidence type="ECO:0000313" key="1">
    <source>
        <dbReference type="EMBL" id="MDC7718735.1"/>
    </source>
</evidence>